<comment type="caution">
    <text evidence="9">Lacks conserved residue(s) required for the propagation of feature annotation.</text>
</comment>
<dbReference type="GO" id="GO:0005884">
    <property type="term" value="C:actin filament"/>
    <property type="evidence" value="ECO:0007669"/>
    <property type="project" value="TreeGrafter"/>
</dbReference>
<dbReference type="Pfam" id="PF00063">
    <property type="entry name" value="Myosin_head"/>
    <property type="match status" value="1"/>
</dbReference>
<keyword evidence="3" id="KW-0963">Cytoplasm</keyword>
<dbReference type="SMART" id="SM00242">
    <property type="entry name" value="MYSc"/>
    <property type="match status" value="1"/>
</dbReference>
<dbReference type="InterPro" id="IPR027417">
    <property type="entry name" value="P-loop_NTPase"/>
</dbReference>
<evidence type="ECO:0000256" key="7">
    <source>
        <dbReference type="ARBA" id="ARBA00023175"/>
    </source>
</evidence>
<dbReference type="FunFam" id="1.10.10.820:FF:000001">
    <property type="entry name" value="Myosin heavy chain"/>
    <property type="match status" value="1"/>
</dbReference>
<dbReference type="GO" id="GO:0005524">
    <property type="term" value="F:ATP binding"/>
    <property type="evidence" value="ECO:0007669"/>
    <property type="project" value="UniProtKB-UniRule"/>
</dbReference>
<dbReference type="Gene3D" id="1.20.120.720">
    <property type="entry name" value="Myosin VI head, motor domain, U50 subdomain"/>
    <property type="match status" value="1"/>
</dbReference>
<dbReference type="GO" id="GO:0005737">
    <property type="term" value="C:cytoplasm"/>
    <property type="evidence" value="ECO:0007669"/>
    <property type="project" value="UniProtKB-SubCell"/>
</dbReference>
<feature type="binding site" evidence="9">
    <location>
        <begin position="91"/>
        <end position="98"/>
    </location>
    <ligand>
        <name>ATP</name>
        <dbReference type="ChEBI" id="CHEBI:30616"/>
    </ligand>
</feature>
<dbReference type="AlphaFoldDB" id="S4R5Z4"/>
<evidence type="ECO:0000256" key="9">
    <source>
        <dbReference type="PROSITE-ProRule" id="PRU00782"/>
    </source>
</evidence>
<sequence length="445" mass="51288">DDLCRLPDLNERTLLDNLRVRFKQEKIYTYVGTILIAVNPFKFLPIYNPKYVRLYDNRELGKQEPHIFAVADTTYHAMLRQKTNQCIVISGESGSGKTQSTNFLIHHLTALSQKGYASGVEQTILGAGPVLEAFGNAKTAHNNNSSRFGKFIQVNYWENGIVRGAVVEKYLLEKSRLVSQETKERNYHVFYYLLAGATQEEREEFQLKQPEEYQYLNQGATTFLGGGKDKNEDTHRQQVCALIYINSKLSLMIFMLLSAILHLGNISYKKKPYRDEAVEVATPDVLSILSNLLQVKEEMLTEALTTRKTMTAGEKLILPYKLTEAVTARDSMAKSLYSALFDWIVLRINHALLYKMERINSFRVVLDIFGFEDFENNSFEQFCINYANECLQYYFNQHVFKIEQEEYQKEGILWNTIDYTDNLGCINLISKKPTGLLHLLDEECK</sequence>
<keyword evidence="4 9" id="KW-0547">Nucleotide-binding</keyword>
<dbReference type="GO" id="GO:0051015">
    <property type="term" value="F:actin filament binding"/>
    <property type="evidence" value="ECO:0007669"/>
    <property type="project" value="TreeGrafter"/>
</dbReference>
<dbReference type="Gene3D" id="3.40.850.10">
    <property type="entry name" value="Kinesin motor domain"/>
    <property type="match status" value="1"/>
</dbReference>
<dbReference type="Gene3D" id="1.10.10.820">
    <property type="match status" value="1"/>
</dbReference>
<dbReference type="HOGENOM" id="CLU_000192_7_5_1"/>
<dbReference type="STRING" id="7757.ENSPMAP00000000624"/>
<proteinExistence type="inferred from homology"/>
<dbReference type="GO" id="GO:0000146">
    <property type="term" value="F:microfilament motor activity"/>
    <property type="evidence" value="ECO:0007669"/>
    <property type="project" value="InterPro"/>
</dbReference>
<keyword evidence="6 9" id="KW-0518">Myosin</keyword>
<dbReference type="PANTHER" id="PTHR46184:SF5">
    <property type="entry name" value="UNCONVENTIONAL MYOSIN-IXA-LIKE"/>
    <property type="match status" value="1"/>
</dbReference>
<dbReference type="FunFam" id="3.40.850.10:FF:000013">
    <property type="entry name" value="unconventional myosin-IXa isoform X1"/>
    <property type="match status" value="1"/>
</dbReference>
<dbReference type="GO" id="GO:0035556">
    <property type="term" value="P:intracellular signal transduction"/>
    <property type="evidence" value="ECO:0007669"/>
    <property type="project" value="InterPro"/>
</dbReference>
<comment type="subcellular location">
    <subcellularLocation>
        <location evidence="1">Cytoplasm</location>
    </subcellularLocation>
</comment>
<reference evidence="11" key="1">
    <citation type="submission" date="2025-08" db="UniProtKB">
        <authorList>
            <consortium name="Ensembl"/>
        </authorList>
    </citation>
    <scope>IDENTIFICATION</scope>
</reference>
<feature type="domain" description="Myosin motor" evidence="10">
    <location>
        <begin position="1"/>
        <end position="445"/>
    </location>
</feature>
<dbReference type="PANTHER" id="PTHR46184">
    <property type="entry name" value="UNCONVENTIONAL MYOSIN-IXB-LIKE PROTEIN"/>
    <property type="match status" value="1"/>
</dbReference>
<evidence type="ECO:0000256" key="8">
    <source>
        <dbReference type="ARBA" id="ARBA00023203"/>
    </source>
</evidence>
<dbReference type="InterPro" id="IPR001609">
    <property type="entry name" value="Myosin_head_motor_dom-like"/>
</dbReference>
<reference evidence="11" key="2">
    <citation type="submission" date="2025-09" db="UniProtKB">
        <authorList>
            <consortium name="Ensembl"/>
        </authorList>
    </citation>
    <scope>IDENTIFICATION</scope>
</reference>
<evidence type="ECO:0000259" key="10">
    <source>
        <dbReference type="PROSITE" id="PS51456"/>
    </source>
</evidence>
<dbReference type="PRINTS" id="PR00193">
    <property type="entry name" value="MYOSINHEAVY"/>
</dbReference>
<keyword evidence="7 9" id="KW-0505">Motor protein</keyword>
<evidence type="ECO:0000256" key="4">
    <source>
        <dbReference type="ARBA" id="ARBA00022741"/>
    </source>
</evidence>
<protein>
    <recommendedName>
        <fullName evidence="10">Myosin motor domain-containing protein</fullName>
    </recommendedName>
</protein>
<evidence type="ECO:0000256" key="5">
    <source>
        <dbReference type="ARBA" id="ARBA00022840"/>
    </source>
</evidence>
<evidence type="ECO:0000256" key="2">
    <source>
        <dbReference type="ARBA" id="ARBA00008314"/>
    </source>
</evidence>
<dbReference type="SUPFAM" id="SSF52540">
    <property type="entry name" value="P-loop containing nucleoside triphosphate hydrolases"/>
    <property type="match status" value="1"/>
</dbReference>
<evidence type="ECO:0000256" key="1">
    <source>
        <dbReference type="ARBA" id="ARBA00004496"/>
    </source>
</evidence>
<name>S4R5Z4_PETMA</name>
<dbReference type="Ensembl" id="ENSPMAT00000000625.1">
    <property type="protein sequence ID" value="ENSPMAP00000000624.1"/>
    <property type="gene ID" value="ENSPMAG00000000564.1"/>
</dbReference>
<evidence type="ECO:0000256" key="6">
    <source>
        <dbReference type="ARBA" id="ARBA00023123"/>
    </source>
</evidence>
<dbReference type="PROSITE" id="PS51456">
    <property type="entry name" value="MYOSIN_MOTOR"/>
    <property type="match status" value="1"/>
</dbReference>
<dbReference type="Gene3D" id="1.20.58.530">
    <property type="match status" value="1"/>
</dbReference>
<organism evidence="11">
    <name type="scientific">Petromyzon marinus</name>
    <name type="common">Sea lamprey</name>
    <dbReference type="NCBI Taxonomy" id="7757"/>
    <lineage>
        <taxon>Eukaryota</taxon>
        <taxon>Metazoa</taxon>
        <taxon>Chordata</taxon>
        <taxon>Craniata</taxon>
        <taxon>Vertebrata</taxon>
        <taxon>Cyclostomata</taxon>
        <taxon>Hyperoartia</taxon>
        <taxon>Petromyzontiformes</taxon>
        <taxon>Petromyzontidae</taxon>
        <taxon>Petromyzon</taxon>
    </lineage>
</organism>
<dbReference type="InterPro" id="IPR046987">
    <property type="entry name" value="Myo9"/>
</dbReference>
<accession>S4R5Z4</accession>
<evidence type="ECO:0000256" key="3">
    <source>
        <dbReference type="ARBA" id="ARBA00022490"/>
    </source>
</evidence>
<comment type="similarity">
    <text evidence="2 9">Belongs to the TRAFAC class myosin-kinesin ATPase superfamily. Myosin family.</text>
</comment>
<keyword evidence="8 9" id="KW-0009">Actin-binding</keyword>
<keyword evidence="5 9" id="KW-0067">ATP-binding</keyword>
<dbReference type="OMA" id="CALIYIN"/>
<dbReference type="InterPro" id="IPR036961">
    <property type="entry name" value="Kinesin_motor_dom_sf"/>
</dbReference>
<dbReference type="GO" id="GO:0016459">
    <property type="term" value="C:myosin complex"/>
    <property type="evidence" value="ECO:0007669"/>
    <property type="project" value="UniProtKB-KW"/>
</dbReference>
<dbReference type="GeneTree" id="ENSGT00940000154905"/>
<evidence type="ECO:0000313" key="11">
    <source>
        <dbReference type="Ensembl" id="ENSPMAP00000000624.1"/>
    </source>
</evidence>
<dbReference type="GO" id="GO:0005096">
    <property type="term" value="F:GTPase activator activity"/>
    <property type="evidence" value="ECO:0007669"/>
    <property type="project" value="InterPro"/>
</dbReference>